<evidence type="ECO:0000256" key="1">
    <source>
        <dbReference type="SAM" id="MobiDB-lite"/>
    </source>
</evidence>
<dbReference type="Proteomes" id="UP001201980">
    <property type="component" value="Unassembled WGS sequence"/>
</dbReference>
<dbReference type="AlphaFoldDB" id="A0AAD5WQH3"/>
<feature type="region of interest" description="Disordered" evidence="1">
    <location>
        <begin position="194"/>
        <end position="214"/>
    </location>
</feature>
<protein>
    <submittedName>
        <fullName evidence="2">Uncharacterized protein</fullName>
    </submittedName>
</protein>
<proteinExistence type="predicted"/>
<comment type="caution">
    <text evidence="2">The sequence shown here is derived from an EMBL/GenBank/DDBJ whole genome shotgun (WGS) entry which is preliminary data.</text>
</comment>
<reference evidence="2" key="1">
    <citation type="submission" date="2022-07" db="EMBL/GenBank/DDBJ databases">
        <title>Draft genome sequence of Zalerion maritima ATCC 34329, a (micro)plastics degrading marine fungus.</title>
        <authorList>
            <person name="Paco A."/>
            <person name="Goncalves M.F.M."/>
            <person name="Rocha-Santos T.A.P."/>
            <person name="Alves A."/>
        </authorList>
    </citation>
    <scope>NUCLEOTIDE SEQUENCE</scope>
    <source>
        <strain evidence="2">ATCC 34329</strain>
    </source>
</reference>
<gene>
    <name evidence="2" type="ORF">MKZ38_006165</name>
</gene>
<dbReference type="EMBL" id="JAKWBI020000375">
    <property type="protein sequence ID" value="KAJ2895793.1"/>
    <property type="molecule type" value="Genomic_DNA"/>
</dbReference>
<keyword evidence="3" id="KW-1185">Reference proteome</keyword>
<accession>A0AAD5WQH3</accession>
<organism evidence="2 3">
    <name type="scientific">Zalerion maritima</name>
    <dbReference type="NCBI Taxonomy" id="339359"/>
    <lineage>
        <taxon>Eukaryota</taxon>
        <taxon>Fungi</taxon>
        <taxon>Dikarya</taxon>
        <taxon>Ascomycota</taxon>
        <taxon>Pezizomycotina</taxon>
        <taxon>Sordariomycetes</taxon>
        <taxon>Lulworthiomycetidae</taxon>
        <taxon>Lulworthiales</taxon>
        <taxon>Lulworthiaceae</taxon>
        <taxon>Zalerion</taxon>
    </lineage>
</organism>
<evidence type="ECO:0000313" key="3">
    <source>
        <dbReference type="Proteomes" id="UP001201980"/>
    </source>
</evidence>
<name>A0AAD5WQH3_9PEZI</name>
<sequence>MSSPTFPPSTSGLLSQYIVGHLEGLGVVTFNNSPTSFGADLVIFISSVHAFHTEEAWVHARLALEYAERLSFKRYQHQRSLAAKGFFPRDSSSMISEKEFPVLYLLAYKYCEEWPPRDINFQAAKALGWDTSELSVMERALLGSEPRGLSWDIRPRGGYMQNRQPKKAREVLGKDIPAEAFREWNAPWGEGYDTVESGERPLPNPRGGQGIGKRKRSVLTVAEVVGDEADELQMDGRKTPPRLDGPMLGAGGRWDLAGHTLGTIIQHRRSKRIYYHRRMAEFKPVRTDINKIDELQLADHQIQWI</sequence>
<evidence type="ECO:0000313" key="2">
    <source>
        <dbReference type="EMBL" id="KAJ2895793.1"/>
    </source>
</evidence>